<dbReference type="InterPro" id="IPR028994">
    <property type="entry name" value="Integrin_alpha_N"/>
</dbReference>
<feature type="domain" description="PKD" evidence="2">
    <location>
        <begin position="303"/>
        <end position="369"/>
    </location>
</feature>
<evidence type="ECO:0000313" key="3">
    <source>
        <dbReference type="EMBL" id="QDU24237.1"/>
    </source>
</evidence>
<name>A0A517Y3C5_9BACT</name>
<evidence type="ECO:0000313" key="4">
    <source>
        <dbReference type="Proteomes" id="UP000319576"/>
    </source>
</evidence>
<feature type="region of interest" description="Disordered" evidence="1">
    <location>
        <begin position="1488"/>
        <end position="1510"/>
    </location>
</feature>
<feature type="domain" description="PKD" evidence="2">
    <location>
        <begin position="1299"/>
        <end position="1366"/>
    </location>
</feature>
<dbReference type="CDD" id="cd00146">
    <property type="entry name" value="PKD"/>
    <property type="match status" value="1"/>
</dbReference>
<gene>
    <name evidence="3" type="ORF">ETAA1_62510</name>
</gene>
<dbReference type="InterPro" id="IPR022409">
    <property type="entry name" value="PKD/Chitinase_dom"/>
</dbReference>
<dbReference type="KEGG" id="uli:ETAA1_62510"/>
<dbReference type="RefSeq" id="WP_145244410.1">
    <property type="nucleotide sequence ID" value="NZ_CP036273.1"/>
</dbReference>
<dbReference type="PROSITE" id="PS50093">
    <property type="entry name" value="PKD"/>
    <property type="match status" value="4"/>
</dbReference>
<dbReference type="SMART" id="SM00089">
    <property type="entry name" value="PKD"/>
    <property type="match status" value="5"/>
</dbReference>
<feature type="domain" description="PKD" evidence="2">
    <location>
        <begin position="1592"/>
        <end position="1655"/>
    </location>
</feature>
<dbReference type="InterPro" id="IPR000601">
    <property type="entry name" value="PKD_dom"/>
</dbReference>
<reference evidence="3 4" key="1">
    <citation type="submission" date="2019-02" db="EMBL/GenBank/DDBJ databases">
        <title>Deep-cultivation of Planctomycetes and their phenomic and genomic characterization uncovers novel biology.</title>
        <authorList>
            <person name="Wiegand S."/>
            <person name="Jogler M."/>
            <person name="Boedeker C."/>
            <person name="Pinto D."/>
            <person name="Vollmers J."/>
            <person name="Rivas-Marin E."/>
            <person name="Kohn T."/>
            <person name="Peeters S.H."/>
            <person name="Heuer A."/>
            <person name="Rast P."/>
            <person name="Oberbeckmann S."/>
            <person name="Bunk B."/>
            <person name="Jeske O."/>
            <person name="Meyerdierks A."/>
            <person name="Storesund J.E."/>
            <person name="Kallscheuer N."/>
            <person name="Luecker S."/>
            <person name="Lage O.M."/>
            <person name="Pohl T."/>
            <person name="Merkel B.J."/>
            <person name="Hornburger P."/>
            <person name="Mueller R.-W."/>
            <person name="Bruemmer F."/>
            <person name="Labrenz M."/>
            <person name="Spormann A.M."/>
            <person name="Op den Camp H."/>
            <person name="Overmann J."/>
            <person name="Amann R."/>
            <person name="Jetten M.S.M."/>
            <person name="Mascher T."/>
            <person name="Medema M.H."/>
            <person name="Devos D.P."/>
            <person name="Kaster A.-K."/>
            <person name="Ovreas L."/>
            <person name="Rohde M."/>
            <person name="Galperin M.Y."/>
            <person name="Jogler C."/>
        </authorList>
    </citation>
    <scope>NUCLEOTIDE SEQUENCE [LARGE SCALE GENOMIC DNA]</scope>
    <source>
        <strain evidence="3 4">ETA_A1</strain>
    </source>
</reference>
<proteinExistence type="predicted"/>
<dbReference type="InterPro" id="IPR013783">
    <property type="entry name" value="Ig-like_fold"/>
</dbReference>
<feature type="region of interest" description="Disordered" evidence="1">
    <location>
        <begin position="17"/>
        <end position="39"/>
    </location>
</feature>
<dbReference type="EMBL" id="CP036273">
    <property type="protein sequence ID" value="QDU24237.1"/>
    <property type="molecule type" value="Genomic_DNA"/>
</dbReference>
<dbReference type="OrthoDB" id="290773at2"/>
<evidence type="ECO:0000256" key="1">
    <source>
        <dbReference type="SAM" id="MobiDB-lite"/>
    </source>
</evidence>
<organism evidence="3 4">
    <name type="scientific">Urbifossiella limnaea</name>
    <dbReference type="NCBI Taxonomy" id="2528023"/>
    <lineage>
        <taxon>Bacteria</taxon>
        <taxon>Pseudomonadati</taxon>
        <taxon>Planctomycetota</taxon>
        <taxon>Planctomycetia</taxon>
        <taxon>Gemmatales</taxon>
        <taxon>Gemmataceae</taxon>
        <taxon>Urbifossiella</taxon>
    </lineage>
</organism>
<dbReference type="Pfam" id="PF00801">
    <property type="entry name" value="PKD"/>
    <property type="match status" value="1"/>
</dbReference>
<dbReference type="Proteomes" id="UP000319576">
    <property type="component" value="Chromosome"/>
</dbReference>
<protein>
    <submittedName>
        <fullName evidence="3">PKD domain protein</fullName>
    </submittedName>
</protein>
<dbReference type="SUPFAM" id="SSF69318">
    <property type="entry name" value="Integrin alpha N-terminal domain"/>
    <property type="match status" value="1"/>
</dbReference>
<sequence>MNSPGWKKSLSKLFTSPLARSGAGRRSAPRASAKRSQPMSQLVIETLESRDVPAIINMTVAPISPTEGVALGSPAAPLPVATFQVDNYLGFDQSIQFSAAIGWGDGTASSGLGSTTIQFLSNDGAGRASYQVFGYHTYRHASNPLTPLNLDVVVFDNTGPGTTQAASTPITVIDQPLTAAGVQPVVAATAGAPLVYVDVATFTDANPLALAGDYTATITWGNPTQTTSGTVVQDTNGVFHVLGSHTFDGAAPASSAYTVTILDVTASVTINNTATVARAAILVGALPVAGTVNIPTAAGVIATFTDTGGADPLASYTATIDWGDGTPTSVGTVAALGGNQFSVSAPAHTYPQPGVFATRVTVANALDGTSGVGGSTAVIANSILTATPAAGITAVEGTTLTALVATFTDTDPTRPTSAYTATITWGDGTTSAGVITQPGGAGTAFQVSGSHIYQVDGPYPITVLIQNDNGSRTTTTTTATVTEAGIATNPAPLVIRGQQNVALVGVDVATFTSGNPFETAANFAASIAWGDGTTSAGVIVVDAFGTFHVQGIHTYTSTGTFTPLVTVSEVGGGGVLGQVQATVTIVATPLLVTATPVQATEGVALPNAQNTTNGTVVATFVDLFGADPLASYSASIDWGNGLTTPGTIVAGVGPNFVVVAPAAPPVVYANAGMYTVKVTVMNVDLSQTSGFFQAVGVTTATVADAPLAADPTQPVVTAFQGTPLAGVPVGRFTDGNPAGSVTDFTATIDWGDGTPQSAGQVVQPGGVGTPFVVLGNHTYANPTTPPAAPYAVTVTVVDVGGSRVTTRTTANVTASVITGTPTVLTGVEGQPIGNGVVAYFTDSGIAGPVSSYSASINWGTGLPGSVTFGQIVPLGGNSFQVLGTYTYPRENVAPNMPYSVTVSISHNGLAATTVVSQANIADAPISGVAVPVFATEGVAFTGTVAIFTDANPNGTAADFTATISWGDGSTSTGRVVRSGASYLVGGADPVSGLGHVYTREGTFAFSVTVRDGAPGGAEFTAFQTATVFDAPLTATGINTTIVEGPLPAVPLPGVVAPTFNVATFTDAGNVPPAAPNPPSEYTATINWGDGAVTTGVIGNPTLLLGTLVYPVTGQHLYADVGSYFVTVTVRTSGTSSTSTTAVITVTDAVLTAGPATALTAVEGSGFTSQVATFSDADLLGRISDYSATIAWGDGTTSAGVIGQISTPLGTPPQFTVVGTHTYADPSAAGAPYPVTVTVRGVTGGNSTTATATVAVGSAPLSSEGGTVHGVEGNSTGSVLIGTFTDADPQSALAEFTTGGGSITIDWGNGGGPVPLPPSAVTAVGSPSGVTYRINAAFTYPRPGTYPITVVVTDRFGASTVIQSVALIAAAPLVAAPAGTQPAIGTTEGGTYTGPVFRFTDGNPLSVPSEFAATINWGDGTTDTGVVTQPGGPGTTYVVSGSHRYLDNGNYTVGVFVQKTGGGSTVNYTTTAVVTGVVPTAVISNAGPVGEGSPVTVSLSDPQDPSPTDTAAGFRYSFATSAAGLAGSYAGAQPGSSAQFTFPDGPSTQTVFGRIFDKDGLFSDYQTVVTVTNVNPTATLSVSGPFIPKKPFTVTFTNQADPSPTDTAAGFRYQFDFGDGNGFGAPTTSPTATFTPPRPGTYVVRGRIIDKDGGVTEYTANPQGNVVIPNVDVFAVGNGIGAGPIVKVYSSLDNSLVASFTAYEPTFRGGVLVATGDVTGDGIPDIITGTGVGGGPVVKVFDGVTFFEIASLMAYEASFRGGVFVAAGDTDGDGRAEIITGTGIGGGPVVKVFDGRTNALRSSFAAYDISARGGVFVAAGDTTGDGKAEVITGAGQGGGPHVKVFDQFGNTIRSFFAYDSSFPGGVTVSAGDLYGLGYADIVTGTGVGGGPEVRVLDSQNGRLKDNFAAFGPDRSTGQPLRNGFSVSASHVIGPTGKAAIIAAAGPDYGPTVRLFDAVTHASLGEILPYEETFTGGAYVG</sequence>
<feature type="compositionally biased region" description="Polar residues" evidence="1">
    <location>
        <begin position="1494"/>
        <end position="1508"/>
    </location>
</feature>
<keyword evidence="4" id="KW-1185">Reference proteome</keyword>
<evidence type="ECO:0000259" key="2">
    <source>
        <dbReference type="PROSITE" id="PS50093"/>
    </source>
</evidence>
<accession>A0A517Y3C5</accession>
<dbReference type="Gene3D" id="2.60.40.10">
    <property type="entry name" value="Immunoglobulins"/>
    <property type="match status" value="3"/>
</dbReference>
<dbReference type="InterPro" id="IPR035986">
    <property type="entry name" value="PKD_dom_sf"/>
</dbReference>
<dbReference type="SUPFAM" id="SSF49299">
    <property type="entry name" value="PKD domain"/>
    <property type="match status" value="3"/>
</dbReference>
<feature type="compositionally biased region" description="Low complexity" evidence="1">
    <location>
        <begin position="17"/>
        <end position="36"/>
    </location>
</feature>
<feature type="domain" description="PKD" evidence="2">
    <location>
        <begin position="388"/>
        <end position="488"/>
    </location>
</feature>